<keyword evidence="3" id="KW-1185">Reference proteome</keyword>
<dbReference type="STRING" id="1166018.FAES_2870"/>
<dbReference type="AlphaFoldDB" id="I0K9S6"/>
<dbReference type="OrthoDB" id="869058at2"/>
<evidence type="ECO:0000313" key="3">
    <source>
        <dbReference type="Proteomes" id="UP000011058"/>
    </source>
</evidence>
<reference evidence="2 3" key="1">
    <citation type="journal article" date="2012" name="J. Bacteriol.">
        <title>Genome Sequence of Fibrella aestuarina BUZ 2T, a Filamentous Marine Bacterium.</title>
        <authorList>
            <person name="Filippini M."/>
            <person name="Qi W."/>
            <person name="Blom J."/>
            <person name="Goesmann A."/>
            <person name="Smits T.H."/>
            <person name="Bagheri H.C."/>
        </authorList>
    </citation>
    <scope>NUCLEOTIDE SEQUENCE [LARGE SCALE GENOMIC DNA]</scope>
    <source>
        <strain evidence="3">BUZ 2T</strain>
    </source>
</reference>
<accession>I0K9S6</accession>
<gene>
    <name evidence="2" type="ORF">FAES_2870</name>
</gene>
<evidence type="ECO:0000256" key="1">
    <source>
        <dbReference type="SAM" id="MobiDB-lite"/>
    </source>
</evidence>
<feature type="compositionally biased region" description="Polar residues" evidence="1">
    <location>
        <begin position="41"/>
        <end position="50"/>
    </location>
</feature>
<feature type="compositionally biased region" description="Low complexity" evidence="1">
    <location>
        <begin position="57"/>
        <end position="93"/>
    </location>
</feature>
<evidence type="ECO:0008006" key="4">
    <source>
        <dbReference type="Google" id="ProtNLM"/>
    </source>
</evidence>
<dbReference type="HOGENOM" id="CLU_798612_0_0_10"/>
<dbReference type="RefSeq" id="WP_015331978.1">
    <property type="nucleotide sequence ID" value="NC_020054.1"/>
</dbReference>
<organism evidence="2 3">
    <name type="scientific">Fibrella aestuarina BUZ 2</name>
    <dbReference type="NCBI Taxonomy" id="1166018"/>
    <lineage>
        <taxon>Bacteria</taxon>
        <taxon>Pseudomonadati</taxon>
        <taxon>Bacteroidota</taxon>
        <taxon>Cytophagia</taxon>
        <taxon>Cytophagales</taxon>
        <taxon>Spirosomataceae</taxon>
        <taxon>Fibrella</taxon>
    </lineage>
</organism>
<feature type="region of interest" description="Disordered" evidence="1">
    <location>
        <begin position="41"/>
        <end position="94"/>
    </location>
</feature>
<evidence type="ECO:0000313" key="2">
    <source>
        <dbReference type="EMBL" id="CCH00879.1"/>
    </source>
</evidence>
<dbReference type="KEGG" id="fae:FAES_2870"/>
<dbReference type="PATRIC" id="fig|1166018.3.peg.4638"/>
<protein>
    <recommendedName>
        <fullName evidence="4">Ppx/GppA phosphatase domain-containing protein</fullName>
    </recommendedName>
</protein>
<proteinExistence type="predicted"/>
<sequence>MNRLTTAGRLIITLLILGLVYLGLKYVAGIDLIDKFRSGNKTEQVSSPSLPQGGLDTENSASNEEATSSSEASSTGDSESSATSNGTSSASSAFGYQAAEPQGGKLRGVVELGASGFNSFIVRIDDQKRWKLEKADFGNSLVLENMATDLDIREGLKQYIANMLNFGVGGRDIQFVVSSGALKADATQKIIKNLKALNYVVNTVTPEQEGRLALRAVLPPEFDDNAFVVDIGSGNTKISWKTNGNVSALETYGAKYFQEGSDDAKVYSEVNSKAKGVPAGRRKTCFIIGGIPFELAKQVRNGKERYTVLKAPADYKGDNAKQKAGLNIYKAIADATGCQQFVFDWDANFTIGYLLTLK</sequence>
<dbReference type="eggNOG" id="COG0248">
    <property type="taxonomic scope" value="Bacteria"/>
</dbReference>
<dbReference type="EMBL" id="HE796683">
    <property type="protein sequence ID" value="CCH00879.1"/>
    <property type="molecule type" value="Genomic_DNA"/>
</dbReference>
<dbReference type="Proteomes" id="UP000011058">
    <property type="component" value="Chromosome"/>
</dbReference>
<name>I0K9S6_9BACT</name>